<evidence type="ECO:0000313" key="3">
    <source>
        <dbReference type="Proteomes" id="UP001144323"/>
    </source>
</evidence>
<proteinExistence type="predicted"/>
<dbReference type="PANTHER" id="PTHR37947">
    <property type="entry name" value="BLL2462 PROTEIN"/>
    <property type="match status" value="1"/>
</dbReference>
<dbReference type="SUPFAM" id="SSF52317">
    <property type="entry name" value="Class I glutamine amidotransferase-like"/>
    <property type="match status" value="1"/>
</dbReference>
<keyword evidence="1" id="KW-0812">Transmembrane</keyword>
<feature type="transmembrane region" description="Helical" evidence="1">
    <location>
        <begin position="667"/>
        <end position="687"/>
    </location>
</feature>
<dbReference type="Gene3D" id="3.40.50.880">
    <property type="match status" value="1"/>
</dbReference>
<sequence length="691" mass="74601">MTDLTFTFAPLLPWPLLAVLALLAVVVLILGAALGQRATILRALGLALALAALTDPSLVREKRDPQKTVVAVVIDRSESQNFGARPAQTEEARKALETALAKFGDVETRFATVTNDASGNDGTKLFGALEQALKDVPPERVGGALLVTDGVVHDIPAKAEALGFHAPVHALITGREGERDRRIELVEAPRFGIVGKEQTVRARVVDTGGDGARAPITVRRDGEQLPTYSPVPGDIVNIPVKITHGGANIVELEVPPAPGEITLADNKAVLTIEGVRDRLKVLLVSGEPHPGERAWRNLLRADANVELVHFTILRPPEKLDVTPASELALIAFPTADLFGRKINEFDLIIFDRYSNQTLLPSVYFDNIARFVEKGGAFLAAVGPDYASTQGLYYSPLENLLPARPDGSLYEQPFRARVSKDGEKHPVTRGLPGARAEPPQWGQWFRQVDADVLKGNSILSGAQDKPLLVLSHEGKGRVALLLSDQIWLWARGYDGGGPNADLTRRLAHWLMKEPDLEEEALRAQAKGREVTIERQTLKDEAAPVTATAPSGAQSQVTLRQSAPGLWRAPLDANEMGLWRFESDGLTALVNVGPANPREFREVASTVEKLAPLAEATGGTVRRLSRASDAVTLPRLVEMTDANRYGGADWIGVRQTGASTLVGVEVAPLGLGLWAMLALLSLVVTAWAWEGRR</sequence>
<keyword evidence="1" id="KW-1133">Transmembrane helix</keyword>
<dbReference type="Proteomes" id="UP001144323">
    <property type="component" value="Unassembled WGS sequence"/>
</dbReference>
<keyword evidence="3" id="KW-1185">Reference proteome</keyword>
<dbReference type="PANTHER" id="PTHR37947:SF1">
    <property type="entry name" value="BLL2462 PROTEIN"/>
    <property type="match status" value="1"/>
</dbReference>
<accession>A0A9W6GUS5</accession>
<protein>
    <submittedName>
        <fullName evidence="2">Membrane protein</fullName>
    </submittedName>
</protein>
<comment type="caution">
    <text evidence="2">The sequence shown here is derived from an EMBL/GenBank/DDBJ whole genome shotgun (WGS) entry which is preliminary data.</text>
</comment>
<feature type="transmembrane region" description="Helical" evidence="1">
    <location>
        <begin position="12"/>
        <end position="33"/>
    </location>
</feature>
<dbReference type="RefSeq" id="WP_281802950.1">
    <property type="nucleotide sequence ID" value="NZ_BSEC01000001.1"/>
</dbReference>
<dbReference type="InterPro" id="IPR029062">
    <property type="entry name" value="Class_I_gatase-like"/>
</dbReference>
<name>A0A9W6GUS5_9HYPH</name>
<dbReference type="AlphaFoldDB" id="A0A9W6GUS5"/>
<reference evidence="2" key="1">
    <citation type="journal article" date="2023" name="Int. J. Syst. Evol. Microbiol.">
        <title>Methylocystis iwaonis sp. nov., a type II methane-oxidizing bacterium from surface soil of a rice paddy field in Japan, and emended description of the genus Methylocystis (ex Whittenbury et al. 1970) Bowman et al. 1993.</title>
        <authorList>
            <person name="Kaise H."/>
            <person name="Sawadogo J.B."/>
            <person name="Alam M.S."/>
            <person name="Ueno C."/>
            <person name="Dianou D."/>
            <person name="Shinjo R."/>
            <person name="Asakawa S."/>
        </authorList>
    </citation>
    <scope>NUCLEOTIDE SEQUENCE</scope>
    <source>
        <strain evidence="2">LMG27198</strain>
    </source>
</reference>
<keyword evidence="1" id="KW-0472">Membrane</keyword>
<evidence type="ECO:0000313" key="2">
    <source>
        <dbReference type="EMBL" id="GLI93255.1"/>
    </source>
</evidence>
<dbReference type="EMBL" id="BSEC01000001">
    <property type="protein sequence ID" value="GLI93255.1"/>
    <property type="molecule type" value="Genomic_DNA"/>
</dbReference>
<organism evidence="2 3">
    <name type="scientific">Methylocystis echinoides</name>
    <dbReference type="NCBI Taxonomy" id="29468"/>
    <lineage>
        <taxon>Bacteria</taxon>
        <taxon>Pseudomonadati</taxon>
        <taxon>Pseudomonadota</taxon>
        <taxon>Alphaproteobacteria</taxon>
        <taxon>Hyphomicrobiales</taxon>
        <taxon>Methylocystaceae</taxon>
        <taxon>Methylocystis</taxon>
    </lineage>
</organism>
<gene>
    <name evidence="2" type="ORF">LMG27198_22470</name>
</gene>
<evidence type="ECO:0000256" key="1">
    <source>
        <dbReference type="SAM" id="Phobius"/>
    </source>
</evidence>